<name>A0A401UCS9_9BACT</name>
<evidence type="ECO:0000313" key="2">
    <source>
        <dbReference type="EMBL" id="GCC52708.1"/>
    </source>
</evidence>
<keyword evidence="3" id="KW-1185">Reference proteome</keyword>
<proteinExistence type="predicted"/>
<evidence type="ECO:0008006" key="4">
    <source>
        <dbReference type="Google" id="ProtNLM"/>
    </source>
</evidence>
<gene>
    <name evidence="2" type="ORF">SanaruYs_29460</name>
</gene>
<protein>
    <recommendedName>
        <fullName evidence="4">DUF3592 domain-containing protein</fullName>
    </recommendedName>
</protein>
<reference evidence="2 3" key="1">
    <citation type="submission" date="2018-11" db="EMBL/GenBank/DDBJ databases">
        <title>Chryseotalea sanarue gen. nov., sp., nov., a member of the family Cytophagaceae, isolated from a brackish lake in Hamamatsu Japan.</title>
        <authorList>
            <person name="Maejima Y."/>
            <person name="Iino T."/>
            <person name="Muraguchi Y."/>
            <person name="Fukuda K."/>
            <person name="Ohkuma M."/>
            <person name="Moriuchi R."/>
            <person name="Dohra H."/>
            <person name="Kimbara K."/>
            <person name="Shintani M."/>
        </authorList>
    </citation>
    <scope>NUCLEOTIDE SEQUENCE [LARGE SCALE GENOMIC DNA]</scope>
    <source>
        <strain evidence="2 3">Ys</strain>
    </source>
</reference>
<feature type="transmembrane region" description="Helical" evidence="1">
    <location>
        <begin position="156"/>
        <end position="176"/>
    </location>
</feature>
<accession>A0A401UCS9</accession>
<dbReference type="EMBL" id="BHXQ01000005">
    <property type="protein sequence ID" value="GCC52708.1"/>
    <property type="molecule type" value="Genomic_DNA"/>
</dbReference>
<keyword evidence="1" id="KW-1133">Transmembrane helix</keyword>
<feature type="transmembrane region" description="Helical" evidence="1">
    <location>
        <begin position="123"/>
        <end position="147"/>
    </location>
</feature>
<keyword evidence="1" id="KW-0812">Transmembrane</keyword>
<evidence type="ECO:0000313" key="3">
    <source>
        <dbReference type="Proteomes" id="UP000288227"/>
    </source>
</evidence>
<feature type="transmembrane region" description="Helical" evidence="1">
    <location>
        <begin position="7"/>
        <end position="29"/>
    </location>
</feature>
<dbReference type="AlphaFoldDB" id="A0A401UCS9"/>
<dbReference type="RefSeq" id="WP_127123359.1">
    <property type="nucleotide sequence ID" value="NZ_BHXQ01000005.1"/>
</dbReference>
<organism evidence="2 3">
    <name type="scientific">Chryseotalea sanaruensis</name>
    <dbReference type="NCBI Taxonomy" id="2482724"/>
    <lineage>
        <taxon>Bacteria</taxon>
        <taxon>Pseudomonadati</taxon>
        <taxon>Bacteroidota</taxon>
        <taxon>Cytophagia</taxon>
        <taxon>Cytophagales</taxon>
        <taxon>Chryseotaleaceae</taxon>
        <taxon>Chryseotalea</taxon>
    </lineage>
</organism>
<dbReference type="Proteomes" id="UP000288227">
    <property type="component" value="Unassembled WGS sequence"/>
</dbReference>
<comment type="caution">
    <text evidence="2">The sequence shown here is derived from an EMBL/GenBank/DDBJ whole genome shotgun (WGS) entry which is preliminary data.</text>
</comment>
<feature type="transmembrane region" description="Helical" evidence="1">
    <location>
        <begin position="262"/>
        <end position="287"/>
    </location>
</feature>
<sequence length="294" mass="34058">MRQFLPILSFYGALSLLLLSLVLLSWLIIPDNRFDQNESEEREKRYTNKRAFVLNFKTPIHERPIAVLALVGNKDSLAFEEVILGKHFYKLATGDSVTILYNESDKGLYSDTDRNESENFRPIISMGNFIFSAIGFLLLGLLITLIWKGYFTISPLMILPMAFGLVPIYMGGLTYAEMYYNEHVLNVELATAKVHFIEEHESWIDGRKEYYYTNYISYKMKNGNSFFTIVRGYHNVNDSIQVAVSEKGRQVFTAKEFNPNYWWAYAPITVGSIFWLLPFFVQLYGVIRYGNVNL</sequence>
<keyword evidence="1" id="KW-0472">Membrane</keyword>
<evidence type="ECO:0000256" key="1">
    <source>
        <dbReference type="SAM" id="Phobius"/>
    </source>
</evidence>